<dbReference type="EMBL" id="BPQB01000003">
    <property type="protein sequence ID" value="GJE85891.1"/>
    <property type="molecule type" value="Genomic_DNA"/>
</dbReference>
<feature type="region of interest" description="Disordered" evidence="1">
    <location>
        <begin position="320"/>
        <end position="377"/>
    </location>
</feature>
<sequence>MARLDGLPLELYAAILEQLDGVYEERQQAIVSLIRAIPRSPVPDDLLFERVHLTKPRQTYDLYRRLRKNPNDADRVRVFTYKCWSANADHLVNLLNLLFQVREMTLFFGPDFAPDHLEEIFKKPRDKLTMLNLRFRPYVQKATYYQFLKGAYFDSTIESISRWPRACLSTISLIQDPLDPTIAPTGSFAQPLVFFRLDPIGSLSASPYISTVAAFRFRVPARHIARHIAETQQSVPSAELLDISTTTINEKELERLLSRLYRLKHLIMDGCPIISQRADALEAEGAEELRQWASLGMVLATSGSITLSKAREQRFKMWLQTQAPPPPPEPTAEESTARQKKGGRRGLATATISLRKSPPKTTVPLPTAGPSATLPDDEPLPEKIYVIPPLPMIKTLAVTAPMVSPDRPDFDANRAKVLQEFERGWAQGMQKILGRRRMLRGTWTRKAAIYKVIPGEALSVDDDRANDVMYELEQVRSFDDFDMTPPPAPVLCLVGPGKSKNHPEGCPHRLAWDWYQDEL</sequence>
<name>A0A9P3G0D1_9APHY</name>
<dbReference type="AlphaFoldDB" id="A0A9P3G0D1"/>
<keyword evidence="3" id="KW-1185">Reference proteome</keyword>
<reference evidence="2 3" key="1">
    <citation type="submission" date="2021-08" db="EMBL/GenBank/DDBJ databases">
        <title>Draft Genome Sequence of Phanerochaete sordida strain YK-624.</title>
        <authorList>
            <person name="Mori T."/>
            <person name="Dohra H."/>
            <person name="Suzuki T."/>
            <person name="Kawagishi H."/>
            <person name="Hirai H."/>
        </authorList>
    </citation>
    <scope>NUCLEOTIDE SEQUENCE [LARGE SCALE GENOMIC DNA]</scope>
    <source>
        <strain evidence="2 3">YK-624</strain>
    </source>
</reference>
<comment type="caution">
    <text evidence="2">The sequence shown here is derived from an EMBL/GenBank/DDBJ whole genome shotgun (WGS) entry which is preliminary data.</text>
</comment>
<evidence type="ECO:0000256" key="1">
    <source>
        <dbReference type="SAM" id="MobiDB-lite"/>
    </source>
</evidence>
<proteinExistence type="predicted"/>
<accession>A0A9P3G0D1</accession>
<organism evidence="2 3">
    <name type="scientific">Phanerochaete sordida</name>
    <dbReference type="NCBI Taxonomy" id="48140"/>
    <lineage>
        <taxon>Eukaryota</taxon>
        <taxon>Fungi</taxon>
        <taxon>Dikarya</taxon>
        <taxon>Basidiomycota</taxon>
        <taxon>Agaricomycotina</taxon>
        <taxon>Agaricomycetes</taxon>
        <taxon>Polyporales</taxon>
        <taxon>Phanerochaetaceae</taxon>
        <taxon>Phanerochaete</taxon>
    </lineage>
</organism>
<evidence type="ECO:0000313" key="3">
    <source>
        <dbReference type="Proteomes" id="UP000703269"/>
    </source>
</evidence>
<dbReference type="Proteomes" id="UP000703269">
    <property type="component" value="Unassembled WGS sequence"/>
</dbReference>
<gene>
    <name evidence="2" type="ORF">PsYK624_019700</name>
</gene>
<protein>
    <recommendedName>
        <fullName evidence="4">F-box domain-containing protein</fullName>
    </recommendedName>
</protein>
<evidence type="ECO:0008006" key="4">
    <source>
        <dbReference type="Google" id="ProtNLM"/>
    </source>
</evidence>
<evidence type="ECO:0000313" key="2">
    <source>
        <dbReference type="EMBL" id="GJE85891.1"/>
    </source>
</evidence>
<dbReference type="OrthoDB" id="3353982at2759"/>